<proteinExistence type="inferred from homology"/>
<dbReference type="EMBL" id="JAUSTP010000051">
    <property type="protein sequence ID" value="MDQ0191531.1"/>
    <property type="molecule type" value="Genomic_DNA"/>
</dbReference>
<comment type="function">
    <text evidence="2 3">Might take part in the signal recognition particle (SRP) pathway. This is inferred from the conservation of its genetic proximity to ftsY/ffh. May be a regulatory protein.</text>
</comment>
<dbReference type="RefSeq" id="WP_274456166.1">
    <property type="nucleotide sequence ID" value="NZ_CP067097.1"/>
</dbReference>
<accession>A0ABT9XMI5</accession>
<comment type="caution">
    <text evidence="4">The sequence shown here is derived from an EMBL/GenBank/DDBJ whole genome shotgun (WGS) entry which is preliminary data.</text>
</comment>
<evidence type="ECO:0000313" key="5">
    <source>
        <dbReference type="Proteomes" id="UP001232973"/>
    </source>
</evidence>
<dbReference type="InterPro" id="IPR013324">
    <property type="entry name" value="RNA_pol_sigma_r3/r4-like"/>
</dbReference>
<dbReference type="SUPFAM" id="SSF88659">
    <property type="entry name" value="Sigma3 and sigma4 domains of RNA polymerase sigma factors"/>
    <property type="match status" value="1"/>
</dbReference>
<reference evidence="4 5" key="1">
    <citation type="submission" date="2023-07" db="EMBL/GenBank/DDBJ databases">
        <title>Genomic Encyclopedia of Type Strains, Phase IV (KMG-IV): sequencing the most valuable type-strain genomes for metagenomic binning, comparative biology and taxonomic classification.</title>
        <authorList>
            <person name="Goeker M."/>
        </authorList>
    </citation>
    <scope>NUCLEOTIDE SEQUENCE [LARGE SCALE GENOMIC DNA]</scope>
    <source>
        <strain evidence="4 5">DSM 4006</strain>
    </source>
</reference>
<organism evidence="4 5">
    <name type="scientific">Alicyclobacillus cycloheptanicus</name>
    <dbReference type="NCBI Taxonomy" id="1457"/>
    <lineage>
        <taxon>Bacteria</taxon>
        <taxon>Bacillati</taxon>
        <taxon>Bacillota</taxon>
        <taxon>Bacilli</taxon>
        <taxon>Bacillales</taxon>
        <taxon>Alicyclobacillaceae</taxon>
        <taxon>Alicyclobacillus</taxon>
    </lineage>
</organism>
<dbReference type="Proteomes" id="UP001232973">
    <property type="component" value="Unassembled WGS sequence"/>
</dbReference>
<dbReference type="Gene3D" id="1.10.10.10">
    <property type="entry name" value="Winged helix-like DNA-binding domain superfamily/Winged helix DNA-binding domain"/>
    <property type="match status" value="1"/>
</dbReference>
<dbReference type="PANTHER" id="PTHR40083:SF1">
    <property type="entry name" value="UPF0122 PROTEIN YLXM"/>
    <property type="match status" value="1"/>
</dbReference>
<dbReference type="PANTHER" id="PTHR40083">
    <property type="entry name" value="UPF0122 PROTEIN CBO2450/CLC_2298"/>
    <property type="match status" value="1"/>
</dbReference>
<dbReference type="InterPro" id="IPR054831">
    <property type="entry name" value="UPF0122_fam_protein"/>
</dbReference>
<name>A0ABT9XMI5_9BACL</name>
<protein>
    <recommendedName>
        <fullName evidence="3">UPF0122 protein J2S03_003402</fullName>
    </recommendedName>
</protein>
<dbReference type="CDD" id="cd06171">
    <property type="entry name" value="Sigma70_r4"/>
    <property type="match status" value="1"/>
</dbReference>
<dbReference type="InterPro" id="IPR036388">
    <property type="entry name" value="WH-like_DNA-bd_sf"/>
</dbReference>
<dbReference type="HAMAP" id="MF_00245">
    <property type="entry name" value="UPF0122"/>
    <property type="match status" value="1"/>
</dbReference>
<evidence type="ECO:0000256" key="1">
    <source>
        <dbReference type="ARBA" id="ARBA00008720"/>
    </source>
</evidence>
<sequence length="120" mass="13734">MIGKVTRVGDLYDFYGALLTERQRQIVELYYFDDWSLAEIAAELCVTRQAVHDNLHRAALQLESYESALGLLEAHARQRTLVDSLCTAWHQARRHVPPEQAASMNRCVEALAREYQIETG</sequence>
<gene>
    <name evidence="4" type="ORF">J2S03_003402</name>
</gene>
<dbReference type="Pfam" id="PF04297">
    <property type="entry name" value="UPF0122"/>
    <property type="match status" value="1"/>
</dbReference>
<evidence type="ECO:0000256" key="2">
    <source>
        <dbReference type="ARBA" id="ARBA00024764"/>
    </source>
</evidence>
<comment type="similarity">
    <text evidence="1 3">Belongs to the UPF0122 family.</text>
</comment>
<evidence type="ECO:0000256" key="3">
    <source>
        <dbReference type="HAMAP-Rule" id="MF_00245"/>
    </source>
</evidence>
<dbReference type="GO" id="GO:0003677">
    <property type="term" value="F:DNA binding"/>
    <property type="evidence" value="ECO:0007669"/>
    <property type="project" value="UniProtKB-KW"/>
</dbReference>
<keyword evidence="4" id="KW-0238">DNA-binding</keyword>
<evidence type="ECO:0000313" key="4">
    <source>
        <dbReference type="EMBL" id="MDQ0191531.1"/>
    </source>
</evidence>
<dbReference type="InterPro" id="IPR007394">
    <property type="entry name" value="UPF0122"/>
</dbReference>
<dbReference type="NCBIfam" id="NF045758">
    <property type="entry name" value="YlxM"/>
    <property type="match status" value="1"/>
</dbReference>
<keyword evidence="5" id="KW-1185">Reference proteome</keyword>